<dbReference type="AlphaFoldDB" id="A0AB74JDJ3"/>
<sequence length="127" mass="14076">MMKRVPPTPFTFFYAATMSLLSFRSSQKTLSSLHKLRAPAVRQTRLASSNSKSASPPADQHNNQKEAAKQVQSEPPKKPKTQAELDDELRQKMAGMSGDGGDAGVEYEDGVPVSMKRSVKNNMFRYI</sequence>
<evidence type="ECO:0000313" key="2">
    <source>
        <dbReference type="EMBL" id="THX19546.1"/>
    </source>
</evidence>
<organism evidence="2 3">
    <name type="scientific">Aureobasidium pullulans</name>
    <name type="common">Black yeast</name>
    <name type="synonym">Pullularia pullulans</name>
    <dbReference type="NCBI Taxonomy" id="5580"/>
    <lineage>
        <taxon>Eukaryota</taxon>
        <taxon>Fungi</taxon>
        <taxon>Dikarya</taxon>
        <taxon>Ascomycota</taxon>
        <taxon>Pezizomycotina</taxon>
        <taxon>Dothideomycetes</taxon>
        <taxon>Dothideomycetidae</taxon>
        <taxon>Dothideales</taxon>
        <taxon>Saccotheciaceae</taxon>
        <taxon>Aureobasidium</taxon>
    </lineage>
</organism>
<protein>
    <submittedName>
        <fullName evidence="2">Uncharacterized protein</fullName>
    </submittedName>
</protein>
<dbReference type="Proteomes" id="UP000310374">
    <property type="component" value="Unassembled WGS sequence"/>
</dbReference>
<name>A0AB74JDJ3_AURPU</name>
<evidence type="ECO:0000256" key="1">
    <source>
        <dbReference type="SAM" id="MobiDB-lite"/>
    </source>
</evidence>
<reference evidence="2 3" key="1">
    <citation type="submission" date="2018-10" db="EMBL/GenBank/DDBJ databases">
        <title>Fifty Aureobasidium pullulans genomes reveal a recombining polyextremotolerant generalist.</title>
        <authorList>
            <person name="Gostincar C."/>
            <person name="Turk M."/>
            <person name="Zajc J."/>
            <person name="Gunde-Cimerman N."/>
        </authorList>
    </citation>
    <scope>NUCLEOTIDE SEQUENCE [LARGE SCALE GENOMIC DNA]</scope>
    <source>
        <strain evidence="2 3">EXF-10081</strain>
    </source>
</reference>
<feature type="compositionally biased region" description="Low complexity" evidence="1">
    <location>
        <begin position="47"/>
        <end position="58"/>
    </location>
</feature>
<accession>A0AB74JDJ3</accession>
<gene>
    <name evidence="2" type="ORF">D6D12_10677</name>
</gene>
<comment type="caution">
    <text evidence="2">The sequence shown here is derived from an EMBL/GenBank/DDBJ whole genome shotgun (WGS) entry which is preliminary data.</text>
</comment>
<evidence type="ECO:0000313" key="3">
    <source>
        <dbReference type="Proteomes" id="UP000310374"/>
    </source>
</evidence>
<feature type="compositionally biased region" description="Basic and acidic residues" evidence="1">
    <location>
        <begin position="75"/>
        <end position="91"/>
    </location>
</feature>
<feature type="region of interest" description="Disordered" evidence="1">
    <location>
        <begin position="41"/>
        <end position="108"/>
    </location>
</feature>
<dbReference type="EMBL" id="QZAT01000339">
    <property type="protein sequence ID" value="THX19546.1"/>
    <property type="molecule type" value="Genomic_DNA"/>
</dbReference>
<proteinExistence type="predicted"/>